<sequence length="925" mass="107575">MKRFILLLFLAIFELSYSQDIVFKPFRKLYTIQTEKFEIIFPMESRRTAEKLAKIADGIYDEYSKLLNSKVNFKVNGRIPITITPDINRFNAYSTVIFPYSAITIYDTAGINEATYNMVDTVSDTFLHELVHLLSLNSENAGTQTKVFGNWATLQWLNIPMFMIEGISVSIESYKGFGRANDPLIKQILRQDIYEGKFKTPIQASDFWSKRPYALYYEYGGLLSKYLQERFGIEKYNELWNVMRKKLSFSFLIYNSGFYGAFKKVYGMNFLEVWGDFQNSLALENINPSEELRVNNKETYISDLTSYGDKVYYIDNNIGALYSYKYKRNEINEKKDLKLEFYIDRTSESLDISSDGKRALFVSLTYNGGLYKYVVKEYDLEKKKRTKRKWENIQYARFFKNGIIGIGKDLHNPILIYIDENNNKEILLEANDNFSYISPTVIDDNNIALIISDYGIRHIAIFNYQTKTLQYIETKDDSLNSVRYLRYSNGKLLFSYNNNDRFYKLGELDLNANNIKLYDKDFSGGIISPVYANNLIYYLGNFSEYNKLMKFDENIKPQIKNISFTSKTIEKYNFTPEMELKKYNPIKYAKPWASWIPFFQINDTFPFGINGFGILSFMGSPSLDNFATLWLGFDIPSKFLQTELNLISSSLLYPLNFSFDSKVIYLTYNKYWKLGSSIDMQFRLYTGSDKVYFGISPIISGALFSENVRANDNSSAFKWKYNSWSLTTTLLASFNFNVNSDKPYRDDLIRLALYTMYSAAYNKLGLDFTSQFQTRYIPLRMSFYGAYVLNGIASFDGASRIFASKYVSAPPEFHAYAYQKNLKDNYFLAGDIELLGYIDSSFNLSHIYFDNFFASLSYRFAYYDKDYMHSVALKVGADAGIPIGYFNLQGEPYIMLAFRIPKTIEGFQKISINDFYFGVGLQISW</sequence>
<organism evidence="1 2">
    <name type="scientific">Brachyspira aalborgi</name>
    <dbReference type="NCBI Taxonomy" id="29522"/>
    <lineage>
        <taxon>Bacteria</taxon>
        <taxon>Pseudomonadati</taxon>
        <taxon>Spirochaetota</taxon>
        <taxon>Spirochaetia</taxon>
        <taxon>Brachyspirales</taxon>
        <taxon>Brachyspiraceae</taxon>
        <taxon>Brachyspira</taxon>
    </lineage>
</organism>
<dbReference type="EMBL" id="SAYA01000016">
    <property type="protein sequence ID" value="TXJ26113.1"/>
    <property type="molecule type" value="Genomic_DNA"/>
</dbReference>
<name>A0AB38Q0F2_9SPIR</name>
<dbReference type="Proteomes" id="UP000324336">
    <property type="component" value="Unassembled WGS sequence"/>
</dbReference>
<evidence type="ECO:0000313" key="2">
    <source>
        <dbReference type="Proteomes" id="UP000324336"/>
    </source>
</evidence>
<dbReference type="RefSeq" id="WP_147774762.1">
    <property type="nucleotide sequence ID" value="NZ_SAYA01000016.1"/>
</dbReference>
<reference evidence="1 2" key="1">
    <citation type="journal article" date="1992" name="Lakartidningen">
        <title>[Penicillin V and not amoxicillin is the first choice preparation in acute otitis].</title>
        <authorList>
            <person name="Kamme C."/>
            <person name="Lundgren K."/>
            <person name="Prellner K."/>
        </authorList>
    </citation>
    <scope>NUCLEOTIDE SEQUENCE [LARGE SCALE GENOMIC DNA]</scope>
    <source>
        <strain evidence="1 2">PC4597II</strain>
    </source>
</reference>
<dbReference type="SUPFAM" id="SSF69304">
    <property type="entry name" value="Tricorn protease N-terminal domain"/>
    <property type="match status" value="1"/>
</dbReference>
<proteinExistence type="predicted"/>
<dbReference type="AlphaFoldDB" id="A0AB38Q0F2"/>
<accession>A0AB38Q0F2</accession>
<gene>
    <name evidence="1" type="ORF">EPJ73_04695</name>
</gene>
<protein>
    <submittedName>
        <fullName evidence="1">TreP protein</fullName>
    </submittedName>
</protein>
<comment type="caution">
    <text evidence="1">The sequence shown here is derived from an EMBL/GenBank/DDBJ whole genome shotgun (WGS) entry which is preliminary data.</text>
</comment>
<evidence type="ECO:0000313" key="1">
    <source>
        <dbReference type="EMBL" id="TXJ26113.1"/>
    </source>
</evidence>